<evidence type="ECO:0000313" key="3">
    <source>
        <dbReference type="Proteomes" id="UP000694888"/>
    </source>
</evidence>
<dbReference type="PANTHER" id="PTHR19143:SF458">
    <property type="entry name" value="FIBRINOGEN C-TERMINAL DOMAIN-CONTAINING PROTEIN-RELATED"/>
    <property type="match status" value="1"/>
</dbReference>
<dbReference type="RefSeq" id="XP_005089212.1">
    <property type="nucleotide sequence ID" value="XM_005089155.3"/>
</dbReference>
<dbReference type="InterPro" id="IPR002181">
    <property type="entry name" value="Fibrinogen_a/b/g_C_dom"/>
</dbReference>
<reference evidence="4" key="1">
    <citation type="submission" date="2025-08" db="UniProtKB">
        <authorList>
            <consortium name="RefSeq"/>
        </authorList>
    </citation>
    <scope>IDENTIFICATION</scope>
</reference>
<accession>A0ABM0JAJ3</accession>
<evidence type="ECO:0000259" key="2">
    <source>
        <dbReference type="PROSITE" id="PS51406"/>
    </source>
</evidence>
<dbReference type="InterPro" id="IPR036056">
    <property type="entry name" value="Fibrinogen-like_C"/>
</dbReference>
<proteinExistence type="predicted"/>
<dbReference type="InterPro" id="IPR020837">
    <property type="entry name" value="Fibrinogen_CS"/>
</dbReference>
<dbReference type="PROSITE" id="PS51406">
    <property type="entry name" value="FIBRINOGEN_C_2"/>
    <property type="match status" value="1"/>
</dbReference>
<keyword evidence="3" id="KW-1185">Reference proteome</keyword>
<organism evidence="3 4">
    <name type="scientific">Aplysia californica</name>
    <name type="common">California sea hare</name>
    <dbReference type="NCBI Taxonomy" id="6500"/>
    <lineage>
        <taxon>Eukaryota</taxon>
        <taxon>Metazoa</taxon>
        <taxon>Spiralia</taxon>
        <taxon>Lophotrochozoa</taxon>
        <taxon>Mollusca</taxon>
        <taxon>Gastropoda</taxon>
        <taxon>Heterobranchia</taxon>
        <taxon>Euthyneura</taxon>
        <taxon>Tectipleura</taxon>
        <taxon>Aplysiida</taxon>
        <taxon>Aplysioidea</taxon>
        <taxon>Aplysiidae</taxon>
        <taxon>Aplysia</taxon>
    </lineage>
</organism>
<sequence length="231" mass="26494">MATKRAELAHTAIFSEFAWPITCADVKVSKPRPVVTLLNGLEVVCDTETDNGGWIVIQRRASADVDFYRGWVEYKYGFGDLYGNFWMGLEKIHKLTSMQRYELRIDISYEEKNYHANYNSFSLLGEPEYYTIQISGYSGDTTDTMLRVNGHAFSTSDSDHDTSNENCARDFHGGWWYLECHQAHLNGVWGSKKYGEGLNWRPLTGFYDSVSFSEMKIRPVDNDLRCSNALL</sequence>
<protein>
    <submittedName>
        <fullName evidence="4">Ryncolin-1-like</fullName>
    </submittedName>
</protein>
<dbReference type="InterPro" id="IPR050373">
    <property type="entry name" value="Fibrinogen_C-term_domain"/>
</dbReference>
<dbReference type="Gene3D" id="3.90.215.10">
    <property type="entry name" value="Gamma Fibrinogen, chain A, domain 1"/>
    <property type="match status" value="1"/>
</dbReference>
<dbReference type="CDD" id="cd00087">
    <property type="entry name" value="FReD"/>
    <property type="match status" value="1"/>
</dbReference>
<feature type="domain" description="Fibrinogen C-terminal" evidence="2">
    <location>
        <begin position="14"/>
        <end position="221"/>
    </location>
</feature>
<dbReference type="SMART" id="SM00186">
    <property type="entry name" value="FBG"/>
    <property type="match status" value="1"/>
</dbReference>
<dbReference type="Pfam" id="PF00147">
    <property type="entry name" value="Fibrinogen_C"/>
    <property type="match status" value="1"/>
</dbReference>
<dbReference type="InterPro" id="IPR014716">
    <property type="entry name" value="Fibrinogen_a/b/g_C_1"/>
</dbReference>
<evidence type="ECO:0000313" key="4">
    <source>
        <dbReference type="RefSeq" id="XP_005089212.1"/>
    </source>
</evidence>
<dbReference type="SUPFAM" id="SSF56496">
    <property type="entry name" value="Fibrinogen C-terminal domain-like"/>
    <property type="match status" value="1"/>
</dbReference>
<gene>
    <name evidence="4" type="primary">LOC101852441</name>
</gene>
<name>A0ABM0JAJ3_APLCA</name>
<keyword evidence="1" id="KW-1015">Disulfide bond</keyword>
<dbReference type="PROSITE" id="PS00514">
    <property type="entry name" value="FIBRINOGEN_C_1"/>
    <property type="match status" value="1"/>
</dbReference>
<evidence type="ECO:0000256" key="1">
    <source>
        <dbReference type="ARBA" id="ARBA00023157"/>
    </source>
</evidence>
<dbReference type="GeneID" id="101852441"/>
<dbReference type="PANTHER" id="PTHR19143">
    <property type="entry name" value="FIBRINOGEN/TENASCIN/ANGIOPOEITIN"/>
    <property type="match status" value="1"/>
</dbReference>
<dbReference type="Proteomes" id="UP000694888">
    <property type="component" value="Unplaced"/>
</dbReference>